<comment type="caution">
    <text evidence="2">The sequence shown here is derived from an EMBL/GenBank/DDBJ whole genome shotgun (WGS) entry which is preliminary data.</text>
</comment>
<accession>A0A919GVK6</accession>
<dbReference type="EMBL" id="BNEE01000006">
    <property type="protein sequence ID" value="GHI85110.1"/>
    <property type="molecule type" value="Genomic_DNA"/>
</dbReference>
<organism evidence="2 3">
    <name type="scientific">Streptomyces xanthophaeus</name>
    <dbReference type="NCBI Taxonomy" id="67385"/>
    <lineage>
        <taxon>Bacteria</taxon>
        <taxon>Bacillati</taxon>
        <taxon>Actinomycetota</taxon>
        <taxon>Actinomycetes</taxon>
        <taxon>Kitasatosporales</taxon>
        <taxon>Streptomycetaceae</taxon>
        <taxon>Streptomyces</taxon>
    </lineage>
</organism>
<keyword evidence="1" id="KW-0732">Signal</keyword>
<dbReference type="AlphaFoldDB" id="A0A919GVK6"/>
<evidence type="ECO:0000313" key="3">
    <source>
        <dbReference type="Proteomes" id="UP000600026"/>
    </source>
</evidence>
<dbReference type="Proteomes" id="UP000600026">
    <property type="component" value="Unassembled WGS sequence"/>
</dbReference>
<reference evidence="2" key="1">
    <citation type="submission" date="2020-09" db="EMBL/GenBank/DDBJ databases">
        <title>Whole genome shotgun sequence of Streptomyces xanthophaeus NBRC 12829.</title>
        <authorList>
            <person name="Komaki H."/>
            <person name="Tamura T."/>
        </authorList>
    </citation>
    <scope>NUCLEOTIDE SEQUENCE</scope>
    <source>
        <strain evidence="2">NBRC 12829</strain>
    </source>
</reference>
<evidence type="ECO:0000313" key="2">
    <source>
        <dbReference type="EMBL" id="GHI85110.1"/>
    </source>
</evidence>
<name>A0A919GVK6_9ACTN</name>
<protein>
    <submittedName>
        <fullName evidence="2">Uncharacterized protein</fullName>
    </submittedName>
</protein>
<gene>
    <name evidence="2" type="ORF">Sxan_24740</name>
</gene>
<evidence type="ECO:0000256" key="1">
    <source>
        <dbReference type="SAM" id="SignalP"/>
    </source>
</evidence>
<sequence length="95" mass="10053">MVAATVAAGALALASVAALVPEVQRLTTTTVARSVAWDAQNARIGAEAARGATDVGYRPLYIGSLAEPFFTGDYGRDWVAACVSKWYGVDRIHRL</sequence>
<feature type="signal peptide" evidence="1">
    <location>
        <begin position="1"/>
        <end position="17"/>
    </location>
</feature>
<proteinExistence type="predicted"/>
<keyword evidence="3" id="KW-1185">Reference proteome</keyword>
<feature type="chain" id="PRO_5038908951" evidence="1">
    <location>
        <begin position="18"/>
        <end position="95"/>
    </location>
</feature>